<dbReference type="EMBL" id="JAGFBR010000007">
    <property type="protein sequence ID" value="KAH0464251.1"/>
    <property type="molecule type" value="Genomic_DNA"/>
</dbReference>
<evidence type="ECO:0000313" key="2">
    <source>
        <dbReference type="Proteomes" id="UP000775213"/>
    </source>
</evidence>
<gene>
    <name evidence="1" type="ORF">IEQ34_007037</name>
</gene>
<dbReference type="Proteomes" id="UP000775213">
    <property type="component" value="Unassembled WGS sequence"/>
</dbReference>
<accession>A0AAV7H591</accession>
<evidence type="ECO:0000313" key="1">
    <source>
        <dbReference type="EMBL" id="KAH0464251.1"/>
    </source>
</evidence>
<sequence length="70" mass="7784">MSVVMTDMTKNVDFILEGKKIITNPLKCRPKGISNARLKGHREKRKGKKLKCAEQNTPATEQCIAGVLES</sequence>
<proteinExistence type="predicted"/>
<protein>
    <submittedName>
        <fullName evidence="1">Uncharacterized protein</fullName>
    </submittedName>
</protein>
<name>A0AAV7H591_DENCH</name>
<organism evidence="1 2">
    <name type="scientific">Dendrobium chrysotoxum</name>
    <name type="common">Orchid</name>
    <dbReference type="NCBI Taxonomy" id="161865"/>
    <lineage>
        <taxon>Eukaryota</taxon>
        <taxon>Viridiplantae</taxon>
        <taxon>Streptophyta</taxon>
        <taxon>Embryophyta</taxon>
        <taxon>Tracheophyta</taxon>
        <taxon>Spermatophyta</taxon>
        <taxon>Magnoliopsida</taxon>
        <taxon>Liliopsida</taxon>
        <taxon>Asparagales</taxon>
        <taxon>Orchidaceae</taxon>
        <taxon>Epidendroideae</taxon>
        <taxon>Malaxideae</taxon>
        <taxon>Dendrobiinae</taxon>
        <taxon>Dendrobium</taxon>
    </lineage>
</organism>
<comment type="caution">
    <text evidence="1">The sequence shown here is derived from an EMBL/GenBank/DDBJ whole genome shotgun (WGS) entry which is preliminary data.</text>
</comment>
<keyword evidence="2" id="KW-1185">Reference proteome</keyword>
<dbReference type="AlphaFoldDB" id="A0AAV7H591"/>
<reference evidence="1 2" key="1">
    <citation type="journal article" date="2021" name="Hortic Res">
        <title>Chromosome-scale assembly of the Dendrobium chrysotoxum genome enhances the understanding of orchid evolution.</title>
        <authorList>
            <person name="Zhang Y."/>
            <person name="Zhang G.Q."/>
            <person name="Zhang D."/>
            <person name="Liu X.D."/>
            <person name="Xu X.Y."/>
            <person name="Sun W.H."/>
            <person name="Yu X."/>
            <person name="Zhu X."/>
            <person name="Wang Z.W."/>
            <person name="Zhao X."/>
            <person name="Zhong W.Y."/>
            <person name="Chen H."/>
            <person name="Yin W.L."/>
            <person name="Huang T."/>
            <person name="Niu S.C."/>
            <person name="Liu Z.J."/>
        </authorList>
    </citation>
    <scope>NUCLEOTIDE SEQUENCE [LARGE SCALE GENOMIC DNA]</scope>
    <source>
        <strain evidence="1">Lindl</strain>
    </source>
</reference>